<dbReference type="Gene3D" id="1.10.10.10">
    <property type="entry name" value="Winged helix-like DNA-binding domain superfamily/Winged helix DNA-binding domain"/>
    <property type="match status" value="1"/>
</dbReference>
<dbReference type="Pfam" id="PF24038">
    <property type="entry name" value="DUF7347"/>
    <property type="match status" value="1"/>
</dbReference>
<evidence type="ECO:0000313" key="3">
    <source>
        <dbReference type="EMBL" id="MFC7124755.1"/>
    </source>
</evidence>
<evidence type="ECO:0000313" key="4">
    <source>
        <dbReference type="Proteomes" id="UP001596414"/>
    </source>
</evidence>
<name>A0ABD5X0M9_9EURY</name>
<proteinExistence type="predicted"/>
<feature type="domain" description="DUF7347" evidence="2">
    <location>
        <begin position="17"/>
        <end position="96"/>
    </location>
</feature>
<dbReference type="RefSeq" id="WP_267638464.1">
    <property type="nucleotide sequence ID" value="NZ_JAODIY010000013.1"/>
</dbReference>
<dbReference type="InterPro" id="IPR055771">
    <property type="entry name" value="DUF7347"/>
</dbReference>
<dbReference type="InterPro" id="IPR011991">
    <property type="entry name" value="ArsR-like_HTH"/>
</dbReference>
<feature type="region of interest" description="Disordered" evidence="1">
    <location>
        <begin position="104"/>
        <end position="123"/>
    </location>
</feature>
<comment type="caution">
    <text evidence="3">The sequence shown here is derived from an EMBL/GenBank/DDBJ whole genome shotgun (WGS) entry which is preliminary data.</text>
</comment>
<dbReference type="Proteomes" id="UP001596414">
    <property type="component" value="Unassembled WGS sequence"/>
</dbReference>
<accession>A0ABD5X0M9</accession>
<dbReference type="CDD" id="cd00090">
    <property type="entry name" value="HTH_ARSR"/>
    <property type="match status" value="1"/>
</dbReference>
<reference evidence="3 4" key="1">
    <citation type="journal article" date="2014" name="Int. J. Syst. Evol. Microbiol.">
        <title>Complete genome sequence of Corynebacterium casei LMG S-19264T (=DSM 44701T), isolated from a smear-ripened cheese.</title>
        <authorList>
            <consortium name="US DOE Joint Genome Institute (JGI-PGF)"/>
            <person name="Walter F."/>
            <person name="Albersmeier A."/>
            <person name="Kalinowski J."/>
            <person name="Ruckert C."/>
        </authorList>
    </citation>
    <scope>NUCLEOTIDE SEQUENCE [LARGE SCALE GENOMIC DNA]</scope>
    <source>
        <strain evidence="3 4">CGMCC 4.7215</strain>
    </source>
</reference>
<dbReference type="InterPro" id="IPR036390">
    <property type="entry name" value="WH_DNA-bd_sf"/>
</dbReference>
<evidence type="ECO:0000259" key="2">
    <source>
        <dbReference type="Pfam" id="PF24038"/>
    </source>
</evidence>
<dbReference type="SUPFAM" id="SSF46785">
    <property type="entry name" value="Winged helix' DNA-binding domain"/>
    <property type="match status" value="1"/>
</dbReference>
<dbReference type="InterPro" id="IPR036388">
    <property type="entry name" value="WH-like_DNA-bd_sf"/>
</dbReference>
<evidence type="ECO:0000256" key="1">
    <source>
        <dbReference type="SAM" id="MobiDB-lite"/>
    </source>
</evidence>
<gene>
    <name evidence="3" type="ORF">ACFQJ7_01690</name>
</gene>
<organism evidence="3 4">
    <name type="scientific">Halovenus rubra</name>
    <dbReference type="NCBI Taxonomy" id="869890"/>
    <lineage>
        <taxon>Archaea</taxon>
        <taxon>Methanobacteriati</taxon>
        <taxon>Methanobacteriota</taxon>
        <taxon>Stenosarchaea group</taxon>
        <taxon>Halobacteria</taxon>
        <taxon>Halobacteriales</taxon>
        <taxon>Haloarculaceae</taxon>
        <taxon>Halovenus</taxon>
    </lineage>
</organism>
<sequence length="123" mass="13370">MAEQPADTPDSEHLWAPEDAFSILGDETRLTILLELADAFQTESDGLSFSELRRRVGVEDSGQFNYHLDKLSEGFIEKADDKYSIRSSGLAVVSAVYAGTYGDGSGDETAESSWDCPKCGDPL</sequence>
<dbReference type="EMBL" id="JBHSZQ010000002">
    <property type="protein sequence ID" value="MFC7124755.1"/>
    <property type="molecule type" value="Genomic_DNA"/>
</dbReference>
<protein>
    <submittedName>
        <fullName evidence="3">Winged helix-turn-helix domain-containing protein</fullName>
    </submittedName>
</protein>
<dbReference type="AlphaFoldDB" id="A0ABD5X0M9"/>